<dbReference type="RefSeq" id="WP_381513576.1">
    <property type="nucleotide sequence ID" value="NZ_JBHUEL010000008.1"/>
</dbReference>
<name>A0ABW4MCV9_9SPHN</name>
<gene>
    <name evidence="2" type="ORF">ACFSAG_08630</name>
</gene>
<reference evidence="3" key="1">
    <citation type="journal article" date="2019" name="Int. J. Syst. Evol. Microbiol.">
        <title>The Global Catalogue of Microorganisms (GCM) 10K type strain sequencing project: providing services to taxonomists for standard genome sequencing and annotation.</title>
        <authorList>
            <consortium name="The Broad Institute Genomics Platform"/>
            <consortium name="The Broad Institute Genome Sequencing Center for Infectious Disease"/>
            <person name="Wu L."/>
            <person name="Ma J."/>
        </authorList>
    </citation>
    <scope>NUCLEOTIDE SEQUENCE [LARGE SCALE GENOMIC DNA]</scope>
    <source>
        <strain evidence="3">CGMCC 1.12449</strain>
    </source>
</reference>
<feature type="region of interest" description="Disordered" evidence="1">
    <location>
        <begin position="199"/>
        <end position="228"/>
    </location>
</feature>
<dbReference type="EMBL" id="JBHUEL010000008">
    <property type="protein sequence ID" value="MFD1766906.1"/>
    <property type="molecule type" value="Genomic_DNA"/>
</dbReference>
<proteinExistence type="predicted"/>
<dbReference type="Pfam" id="PF14907">
    <property type="entry name" value="NTP_transf_5"/>
    <property type="match status" value="1"/>
</dbReference>
<protein>
    <submittedName>
        <fullName evidence="2">Nucleotidyltransferase family protein</fullName>
    </submittedName>
</protein>
<evidence type="ECO:0000256" key="1">
    <source>
        <dbReference type="SAM" id="MobiDB-lite"/>
    </source>
</evidence>
<keyword evidence="3" id="KW-1185">Reference proteome</keyword>
<sequence length="365" mass="40575">MSRDAKLLVDALRDPAIASDLDVQGWTELLSMARAELLLGTLAERLKIESVPPKVAEILAEARVNADYQRRSALWEADCARRALAGYGGKVVLLKGTAYVAAGLKAGEGRSIGDLDILVARDDLPQVEAALLAAGWEWVKPDPYDDAYYRDHMHELPPLIHKERDRMIDVHHTILPLTARQTPDAAGMLGAAIPLPPAGGVRGGGEQSEPYGISGPPPSPPASGRGGLYTLSPTDMVCHSAAHLFADGELDGGLRNLWDIHCLLGQFSSAEFWVQLRSRASLHQLSEPVERAVRLAHQLYGTQIPKDWAGWHRQDKWYVARLTARDGWGRPTRKFIRLLFYIRSHWLRMPPLMLARHLWVKWRKG</sequence>
<dbReference type="Gene3D" id="3.30.460.40">
    <property type="match status" value="1"/>
</dbReference>
<dbReference type="Proteomes" id="UP001597215">
    <property type="component" value="Unassembled WGS sequence"/>
</dbReference>
<organism evidence="2 3">
    <name type="scientific">Sphingorhabdus buctiana</name>
    <dbReference type="NCBI Taxonomy" id="1508805"/>
    <lineage>
        <taxon>Bacteria</taxon>
        <taxon>Pseudomonadati</taxon>
        <taxon>Pseudomonadota</taxon>
        <taxon>Alphaproteobacteria</taxon>
        <taxon>Sphingomonadales</taxon>
        <taxon>Sphingomonadaceae</taxon>
        <taxon>Sphingorhabdus</taxon>
    </lineage>
</organism>
<evidence type="ECO:0000313" key="2">
    <source>
        <dbReference type="EMBL" id="MFD1766906.1"/>
    </source>
</evidence>
<dbReference type="InterPro" id="IPR039498">
    <property type="entry name" value="NTP_transf_5"/>
</dbReference>
<comment type="caution">
    <text evidence="2">The sequence shown here is derived from an EMBL/GenBank/DDBJ whole genome shotgun (WGS) entry which is preliminary data.</text>
</comment>
<evidence type="ECO:0000313" key="3">
    <source>
        <dbReference type="Proteomes" id="UP001597215"/>
    </source>
</evidence>
<accession>A0ABW4MCV9</accession>